<dbReference type="AlphaFoldDB" id="A0A1R1X876"/>
<protein>
    <submittedName>
        <fullName evidence="1">tRNA threonylcarbamoyladenosine dehydratase</fullName>
    </submittedName>
</protein>
<dbReference type="GO" id="GO:0061503">
    <property type="term" value="F:tRNA threonylcarbamoyladenosine dehydratase"/>
    <property type="evidence" value="ECO:0007669"/>
    <property type="project" value="TreeGrafter"/>
</dbReference>
<comment type="caution">
    <text evidence="1">The sequence shown here is derived from an EMBL/GenBank/DDBJ whole genome shotgun (WGS) entry which is preliminary data.</text>
</comment>
<organism evidence="1 2">
    <name type="scientific">Smittium culicis</name>
    <dbReference type="NCBI Taxonomy" id="133412"/>
    <lineage>
        <taxon>Eukaryota</taxon>
        <taxon>Fungi</taxon>
        <taxon>Fungi incertae sedis</taxon>
        <taxon>Zoopagomycota</taxon>
        <taxon>Kickxellomycotina</taxon>
        <taxon>Harpellomycetes</taxon>
        <taxon>Harpellales</taxon>
        <taxon>Legeriomycetaceae</taxon>
        <taxon>Smittium</taxon>
    </lineage>
</organism>
<name>A0A1R1X876_9FUNG</name>
<proteinExistence type="predicted"/>
<dbReference type="GO" id="GO:0061504">
    <property type="term" value="P:cyclic threonylcarbamoyladenosine biosynthetic process"/>
    <property type="evidence" value="ECO:0007669"/>
    <property type="project" value="TreeGrafter"/>
</dbReference>
<dbReference type="OrthoDB" id="10265862at2759"/>
<gene>
    <name evidence="1" type="ORF">AYI70_g10088</name>
</gene>
<evidence type="ECO:0000313" key="2">
    <source>
        <dbReference type="Proteomes" id="UP000187283"/>
    </source>
</evidence>
<accession>A0A1R1X876</accession>
<dbReference type="Proteomes" id="UP000187283">
    <property type="component" value="Unassembled WGS sequence"/>
</dbReference>
<dbReference type="GO" id="GO:0005741">
    <property type="term" value="C:mitochondrial outer membrane"/>
    <property type="evidence" value="ECO:0007669"/>
    <property type="project" value="TreeGrafter"/>
</dbReference>
<evidence type="ECO:0000313" key="1">
    <source>
        <dbReference type="EMBL" id="OMJ10815.1"/>
    </source>
</evidence>
<dbReference type="InterPro" id="IPR045886">
    <property type="entry name" value="ThiF/MoeB/HesA"/>
</dbReference>
<reference evidence="1 2" key="1">
    <citation type="submission" date="2017-01" db="EMBL/GenBank/DDBJ databases">
        <authorList>
            <person name="Mah S.A."/>
            <person name="Swanson W.J."/>
            <person name="Moy G.W."/>
            <person name="Vacquier V.D."/>
        </authorList>
    </citation>
    <scope>NUCLEOTIDE SEQUENCE [LARGE SCALE GENOMIC DNA]</scope>
    <source>
        <strain evidence="1 2">GSMNP</strain>
    </source>
</reference>
<dbReference type="STRING" id="133412.A0A1R1X876"/>
<sequence length="149" mass="16991">MPAIFGMVMATRVLTELGNFPTEPLAIKGRHALYVRLHRDLMHREGAKTKIISAISLTVEEIGYIFEEMWMGKSAISNAVDKLSLVRYYADKPLSSLNCVCMTKKEADKHCKLDEGVDPDTYYDKAVVDYIHSRFEIERLYASLPDKFP</sequence>
<dbReference type="PANTHER" id="PTHR43267">
    <property type="entry name" value="TRNA THREONYLCARBAMOYLADENOSINE DEHYDRATASE"/>
    <property type="match status" value="1"/>
</dbReference>
<keyword evidence="2" id="KW-1185">Reference proteome</keyword>
<dbReference type="EMBL" id="LSSN01004827">
    <property type="protein sequence ID" value="OMJ10815.1"/>
    <property type="molecule type" value="Genomic_DNA"/>
</dbReference>
<dbReference type="PANTHER" id="PTHR43267:SF2">
    <property type="entry name" value="TRNA THREONYLCARBAMOYLADENOSINE DEHYDRATASE 1-RELATED"/>
    <property type="match status" value="1"/>
</dbReference>